<evidence type="ECO:0000313" key="2">
    <source>
        <dbReference type="EMBL" id="MCE5167268.1"/>
    </source>
</evidence>
<feature type="region of interest" description="Disordered" evidence="1">
    <location>
        <begin position="111"/>
        <end position="138"/>
    </location>
</feature>
<comment type="caution">
    <text evidence="2">The sequence shown here is derived from an EMBL/GenBank/DDBJ whole genome shotgun (WGS) entry which is preliminary data.</text>
</comment>
<sequence length="138" mass="16043">MMGGDDDHGCRRWSSGERENWVSTFLWNHSGRRPFDGQQIGDGEKKRGENDYVAVVIRLSAFLSNGRRSRVFRWYAREKKGMRRREFEGESLAAGGEGKNVSSCGRRLFSSPVVDNGEDKKRVKKRRWQSGRREKMEK</sequence>
<protein>
    <submittedName>
        <fullName evidence="2">Uncharacterized protein</fullName>
    </submittedName>
</protein>
<name>A0ABS8Y6I5_DATST</name>
<reference evidence="2 3" key="1">
    <citation type="journal article" date="2021" name="BMC Genomics">
        <title>Datura genome reveals duplications of psychoactive alkaloid biosynthetic genes and high mutation rate following tissue culture.</title>
        <authorList>
            <person name="Rajewski A."/>
            <person name="Carter-House D."/>
            <person name="Stajich J."/>
            <person name="Litt A."/>
        </authorList>
    </citation>
    <scope>NUCLEOTIDE SEQUENCE [LARGE SCALE GENOMIC DNA]</scope>
    <source>
        <strain evidence="2">AR-01</strain>
    </source>
</reference>
<accession>A0ABS8Y6I5</accession>
<keyword evidence="3" id="KW-1185">Reference proteome</keyword>
<evidence type="ECO:0000256" key="1">
    <source>
        <dbReference type="SAM" id="MobiDB-lite"/>
    </source>
</evidence>
<evidence type="ECO:0000313" key="3">
    <source>
        <dbReference type="Proteomes" id="UP000823775"/>
    </source>
</evidence>
<organism evidence="2 3">
    <name type="scientific">Datura stramonium</name>
    <name type="common">Jimsonweed</name>
    <name type="synonym">Common thornapple</name>
    <dbReference type="NCBI Taxonomy" id="4076"/>
    <lineage>
        <taxon>Eukaryota</taxon>
        <taxon>Viridiplantae</taxon>
        <taxon>Streptophyta</taxon>
        <taxon>Embryophyta</taxon>
        <taxon>Tracheophyta</taxon>
        <taxon>Spermatophyta</taxon>
        <taxon>Magnoliopsida</taxon>
        <taxon>eudicotyledons</taxon>
        <taxon>Gunneridae</taxon>
        <taxon>Pentapetalae</taxon>
        <taxon>asterids</taxon>
        <taxon>lamiids</taxon>
        <taxon>Solanales</taxon>
        <taxon>Solanaceae</taxon>
        <taxon>Solanoideae</taxon>
        <taxon>Datureae</taxon>
        <taxon>Datura</taxon>
    </lineage>
</organism>
<gene>
    <name evidence="2" type="ORF">HAX54_045481</name>
</gene>
<dbReference type="EMBL" id="JACEIK010070454">
    <property type="protein sequence ID" value="MCE5167268.1"/>
    <property type="molecule type" value="Genomic_DNA"/>
</dbReference>
<proteinExistence type="predicted"/>
<dbReference type="Proteomes" id="UP000823775">
    <property type="component" value="Unassembled WGS sequence"/>
</dbReference>